<comment type="caution">
    <text evidence="1">The sequence shown here is derived from an EMBL/GenBank/DDBJ whole genome shotgun (WGS) entry which is preliminary data.</text>
</comment>
<dbReference type="RefSeq" id="XP_018705450.1">
    <property type="nucleotide sequence ID" value="XM_018847243.1"/>
</dbReference>
<dbReference type="Proteomes" id="UP000076744">
    <property type="component" value="Unassembled WGS sequence"/>
</dbReference>
<accession>A0A167ZFR0</accession>
<evidence type="ECO:0000313" key="2">
    <source>
        <dbReference type="Proteomes" id="UP000076744"/>
    </source>
</evidence>
<dbReference type="GeneID" id="30019929"/>
<protein>
    <submittedName>
        <fullName evidence="1">Uncharacterized protein</fullName>
    </submittedName>
</protein>
<sequence>MRLTAYKALSNVHYPPDIITHGVVDEYLGPCGYTIDRTEYSFPGSDQLWHSLLRRLDADFRQEIYVFQHHQHIPREREATEKLISLVRFDGRPIHHSTA</sequence>
<keyword evidence="2" id="KW-1185">Reference proteome</keyword>
<dbReference type="STRING" id="1081104.A0A167ZFR0"/>
<dbReference type="EMBL" id="AZHB01000007">
    <property type="protein sequence ID" value="OAA67461.1"/>
    <property type="molecule type" value="Genomic_DNA"/>
</dbReference>
<dbReference type="AlphaFoldDB" id="A0A167ZFR0"/>
<evidence type="ECO:0000313" key="1">
    <source>
        <dbReference type="EMBL" id="OAA67461.1"/>
    </source>
</evidence>
<proteinExistence type="predicted"/>
<gene>
    <name evidence="1" type="ORF">ISF_03637</name>
</gene>
<dbReference type="OrthoDB" id="6499973at2759"/>
<name>A0A167ZFR0_CORFA</name>
<reference evidence="1 2" key="1">
    <citation type="journal article" date="2016" name="Genome Biol. Evol.">
        <title>Divergent and convergent evolution of fungal pathogenicity.</title>
        <authorList>
            <person name="Shang Y."/>
            <person name="Xiao G."/>
            <person name="Zheng P."/>
            <person name="Cen K."/>
            <person name="Zhan S."/>
            <person name="Wang C."/>
        </authorList>
    </citation>
    <scope>NUCLEOTIDE SEQUENCE [LARGE SCALE GENOMIC DNA]</scope>
    <source>
        <strain evidence="1 2">ARSEF 2679</strain>
    </source>
</reference>
<organism evidence="1 2">
    <name type="scientific">Cordyceps fumosorosea (strain ARSEF 2679)</name>
    <name type="common">Isaria fumosorosea</name>
    <dbReference type="NCBI Taxonomy" id="1081104"/>
    <lineage>
        <taxon>Eukaryota</taxon>
        <taxon>Fungi</taxon>
        <taxon>Dikarya</taxon>
        <taxon>Ascomycota</taxon>
        <taxon>Pezizomycotina</taxon>
        <taxon>Sordariomycetes</taxon>
        <taxon>Hypocreomycetidae</taxon>
        <taxon>Hypocreales</taxon>
        <taxon>Cordycipitaceae</taxon>
        <taxon>Cordyceps</taxon>
    </lineage>
</organism>